<organism evidence="2 3">
    <name type="scientific">Siccirubricoccus deserti</name>
    <dbReference type="NCBI Taxonomy" id="2013562"/>
    <lineage>
        <taxon>Bacteria</taxon>
        <taxon>Pseudomonadati</taxon>
        <taxon>Pseudomonadota</taxon>
        <taxon>Alphaproteobacteria</taxon>
        <taxon>Acetobacterales</taxon>
        <taxon>Roseomonadaceae</taxon>
        <taxon>Siccirubricoccus</taxon>
    </lineage>
</organism>
<evidence type="ECO:0000313" key="2">
    <source>
        <dbReference type="EMBL" id="MBC4019026.1"/>
    </source>
</evidence>
<protein>
    <recommendedName>
        <fullName evidence="4">DUF5666 domain-containing protein</fullName>
    </recommendedName>
</protein>
<accession>A0A9X0R385</accession>
<comment type="caution">
    <text evidence="2">The sequence shown here is derived from an EMBL/GenBank/DDBJ whole genome shotgun (WGS) entry which is preliminary data.</text>
</comment>
<evidence type="ECO:0008006" key="4">
    <source>
        <dbReference type="Google" id="ProtNLM"/>
    </source>
</evidence>
<reference evidence="2" key="1">
    <citation type="submission" date="2020-08" db="EMBL/GenBank/DDBJ databases">
        <authorList>
            <person name="Hu Y."/>
            <person name="Nguyen S.V."/>
            <person name="Li F."/>
            <person name="Fanning S."/>
        </authorList>
    </citation>
    <scope>NUCLEOTIDE SEQUENCE</scope>
    <source>
        <strain evidence="2">SYSU D8009</strain>
    </source>
</reference>
<sequence>MNRRDNLALLPILAGLAATPAMAQRRGPHGGLLAGSAGHEVELVAETTNVRIYLIDHGRVAAPRAGDTARLAIQEGQANRTVNLAASGDAFVAALDTPIVAGARVVVSGRMPDGHTVQGRFVMP</sequence>
<gene>
    <name evidence="2" type="ORF">H7965_27690</name>
</gene>
<dbReference type="RefSeq" id="WP_186773761.1">
    <property type="nucleotide sequence ID" value="NZ_JACOMF010000108.1"/>
</dbReference>
<dbReference type="AlphaFoldDB" id="A0A9X0R385"/>
<evidence type="ECO:0000313" key="3">
    <source>
        <dbReference type="Proteomes" id="UP000600101"/>
    </source>
</evidence>
<evidence type="ECO:0000256" key="1">
    <source>
        <dbReference type="SAM" id="SignalP"/>
    </source>
</evidence>
<keyword evidence="3" id="KW-1185">Reference proteome</keyword>
<dbReference type="EMBL" id="JACOMF010000108">
    <property type="protein sequence ID" value="MBC4019026.1"/>
    <property type="molecule type" value="Genomic_DNA"/>
</dbReference>
<feature type="chain" id="PRO_5040958808" description="DUF5666 domain-containing protein" evidence="1">
    <location>
        <begin position="24"/>
        <end position="124"/>
    </location>
</feature>
<dbReference type="Proteomes" id="UP000600101">
    <property type="component" value="Unassembled WGS sequence"/>
</dbReference>
<name>A0A9X0R385_9PROT</name>
<keyword evidence="1" id="KW-0732">Signal</keyword>
<proteinExistence type="predicted"/>
<feature type="signal peptide" evidence="1">
    <location>
        <begin position="1"/>
        <end position="23"/>
    </location>
</feature>